<sequence length="377" mass="41050">MHAGVRAGQVAELGELAEALAPGAVVPLAEAAMALVGQRVGRLHRGALVQLVEHVDDEGTVVVLRAAQQHARGRLLHAPHLGVELLHHALDQHDLLRRFAAGVVDAVRAVRDRAGRRFDVGRGRLHAARQVAHFVGDHRETTAGVTGARGLDGRVQRQQIGLVRDLADGADDGIDRLDLAEQLGDRDAVALHGAADALDDVGGAVHRLRDRRRRTFQVVQRRAHARGHVIALQPLGDVVAAGVKRQQPAAGVAQRRHPEREGRTAHAHRSGVLGDFAAGQPAQHLAYRRRVRVHAVHRRALRLAHVGVAAQRRVEIAVQSRHRVARGRIHVDDRMLRVGVGVDQHLERIERIEGLLQQLEVFGLHGVPQETVRRGAA</sequence>
<dbReference type="EMBL" id="MLJW01000957">
    <property type="protein sequence ID" value="OIQ81191.1"/>
    <property type="molecule type" value="Genomic_DNA"/>
</dbReference>
<dbReference type="AlphaFoldDB" id="A0A1J5QMP1"/>
<proteinExistence type="predicted"/>
<organism evidence="2">
    <name type="scientific">mine drainage metagenome</name>
    <dbReference type="NCBI Taxonomy" id="410659"/>
    <lineage>
        <taxon>unclassified sequences</taxon>
        <taxon>metagenomes</taxon>
        <taxon>ecological metagenomes</taxon>
    </lineage>
</organism>
<feature type="region of interest" description="Disordered" evidence="1">
    <location>
        <begin position="246"/>
        <end position="267"/>
    </location>
</feature>
<gene>
    <name evidence="2" type="ORF">GALL_370460</name>
</gene>
<comment type="caution">
    <text evidence="2">The sequence shown here is derived from an EMBL/GenBank/DDBJ whole genome shotgun (WGS) entry which is preliminary data.</text>
</comment>
<reference evidence="2" key="1">
    <citation type="submission" date="2016-10" db="EMBL/GenBank/DDBJ databases">
        <title>Sequence of Gallionella enrichment culture.</title>
        <authorList>
            <person name="Poehlein A."/>
            <person name="Muehling M."/>
            <person name="Daniel R."/>
        </authorList>
    </citation>
    <scope>NUCLEOTIDE SEQUENCE</scope>
</reference>
<protein>
    <submittedName>
        <fullName evidence="2">Uncharacterized protein</fullName>
    </submittedName>
</protein>
<accession>A0A1J5QMP1</accession>
<name>A0A1J5QMP1_9ZZZZ</name>
<evidence type="ECO:0000313" key="2">
    <source>
        <dbReference type="EMBL" id="OIQ81191.1"/>
    </source>
</evidence>
<evidence type="ECO:0000256" key="1">
    <source>
        <dbReference type="SAM" id="MobiDB-lite"/>
    </source>
</evidence>